<feature type="transmembrane region" description="Helical" evidence="5">
    <location>
        <begin position="243"/>
        <end position="263"/>
    </location>
</feature>
<dbReference type="EMBL" id="LAJF01000061">
    <property type="protein sequence ID" value="KKB85057.1"/>
    <property type="molecule type" value="Genomic_DNA"/>
</dbReference>
<dbReference type="EMBL" id="FQVC01000007">
    <property type="protein sequence ID" value="SHF38977.1"/>
    <property type="molecule type" value="Genomic_DNA"/>
</dbReference>
<feature type="transmembrane region" description="Helical" evidence="5">
    <location>
        <begin position="275"/>
        <end position="293"/>
    </location>
</feature>
<keyword evidence="4 5" id="KW-0472">Membrane</keyword>
<organism evidence="6 8">
    <name type="scientific">Devosia limi DSM 17137</name>
    <dbReference type="NCBI Taxonomy" id="1121477"/>
    <lineage>
        <taxon>Bacteria</taxon>
        <taxon>Pseudomonadati</taxon>
        <taxon>Pseudomonadota</taxon>
        <taxon>Alphaproteobacteria</taxon>
        <taxon>Hyphomicrobiales</taxon>
        <taxon>Devosiaceae</taxon>
        <taxon>Devosia</taxon>
    </lineage>
</organism>
<dbReference type="InterPro" id="IPR002781">
    <property type="entry name" value="TM_pro_TauE-like"/>
</dbReference>
<keyword evidence="8" id="KW-1185">Reference proteome</keyword>
<dbReference type="PANTHER" id="PTHR43701">
    <property type="entry name" value="MEMBRANE TRANSPORTER PROTEIN MJ0441-RELATED"/>
    <property type="match status" value="1"/>
</dbReference>
<dbReference type="InterPro" id="IPR051598">
    <property type="entry name" value="TSUP/Inactive_protease-like"/>
</dbReference>
<keyword evidence="5" id="KW-1003">Cell membrane</keyword>
<accession>A0A0F5LTT3</accession>
<proteinExistence type="inferred from homology"/>
<feature type="transmembrane region" description="Helical" evidence="5">
    <location>
        <begin position="82"/>
        <end position="101"/>
    </location>
</feature>
<reference evidence="7 9" key="2">
    <citation type="submission" date="2016-11" db="EMBL/GenBank/DDBJ databases">
        <authorList>
            <person name="Jaros S."/>
            <person name="Januszkiewicz K."/>
            <person name="Wedrychowicz H."/>
        </authorList>
    </citation>
    <scope>NUCLEOTIDE SEQUENCE [LARGE SCALE GENOMIC DNA]</scope>
    <source>
        <strain evidence="7 9">DSM 17137</strain>
    </source>
</reference>
<comment type="subcellular location">
    <subcellularLocation>
        <location evidence="5">Cell membrane</location>
        <topology evidence="5">Multi-pass membrane protein</topology>
    </subcellularLocation>
    <subcellularLocation>
        <location evidence="1">Membrane</location>
        <topology evidence="1">Multi-pass membrane protein</topology>
    </subcellularLocation>
</comment>
<reference evidence="6 8" key="1">
    <citation type="submission" date="2015-03" db="EMBL/GenBank/DDBJ databases">
        <authorList>
            <person name="Hassan Y.I."/>
            <person name="Lepp D."/>
            <person name="Zhou T."/>
        </authorList>
    </citation>
    <scope>NUCLEOTIDE SEQUENCE [LARGE SCALE GENOMIC DNA]</scope>
    <source>
        <strain evidence="6 8">DSM 17137</strain>
    </source>
</reference>
<evidence type="ECO:0000313" key="6">
    <source>
        <dbReference type="EMBL" id="KKB85057.1"/>
    </source>
</evidence>
<dbReference type="Pfam" id="PF01925">
    <property type="entry name" value="TauE"/>
    <property type="match status" value="1"/>
</dbReference>
<feature type="transmembrane region" description="Helical" evidence="5">
    <location>
        <begin position="214"/>
        <end position="236"/>
    </location>
</feature>
<dbReference type="Proteomes" id="UP000033608">
    <property type="component" value="Unassembled WGS sequence"/>
</dbReference>
<gene>
    <name evidence="7" type="ORF">SAMN02745223_02485</name>
    <name evidence="6" type="ORF">VW29_07805</name>
</gene>
<evidence type="ECO:0000313" key="8">
    <source>
        <dbReference type="Proteomes" id="UP000033608"/>
    </source>
</evidence>
<evidence type="ECO:0000256" key="5">
    <source>
        <dbReference type="RuleBase" id="RU363041"/>
    </source>
</evidence>
<evidence type="ECO:0000313" key="7">
    <source>
        <dbReference type="EMBL" id="SHF38977.1"/>
    </source>
</evidence>
<sequence>MQIYLPIAELSVNLFFLVGIGGAVGFLSGLFGVGGGFLLTPLLIFSGVPVPVAVASVTGQVVAASTSGALSHYRRGGIDLHLVMYLILSGILGAFGGVAVFDILRDAGQLDLVISLGFLILLGFVGVVMLIEAGRAILKQRKGVVVRERLPNQHNWMHGLPMRVRFKKSRLYISVLPVLVIGLFIGFVGSLLGIGGGFIMVPALVYLLRVPGNVVIGTSLAQVVAMMAATTILHAVQSQSVDILLAFCLMVGGVAGAQFGAAAGKQLRGEQLRGLLALLVLAVAIRFGLSLVLTPADPFSMAVVSPGSAS</sequence>
<dbReference type="STRING" id="1121477.SAMN02745223_02485"/>
<evidence type="ECO:0000313" key="9">
    <source>
        <dbReference type="Proteomes" id="UP000184533"/>
    </source>
</evidence>
<protein>
    <recommendedName>
        <fullName evidence="5">Probable membrane transporter protein</fullName>
    </recommendedName>
</protein>
<name>A0A0F5LTT3_9HYPH</name>
<evidence type="ECO:0000256" key="4">
    <source>
        <dbReference type="ARBA" id="ARBA00023136"/>
    </source>
</evidence>
<keyword evidence="2 5" id="KW-0812">Transmembrane</keyword>
<dbReference type="GO" id="GO:0005886">
    <property type="term" value="C:plasma membrane"/>
    <property type="evidence" value="ECO:0007669"/>
    <property type="project" value="UniProtKB-SubCell"/>
</dbReference>
<feature type="transmembrane region" description="Helical" evidence="5">
    <location>
        <begin position="50"/>
        <end position="70"/>
    </location>
</feature>
<dbReference type="OrthoDB" id="9779078at2"/>
<dbReference type="AlphaFoldDB" id="A0A0F5LTT3"/>
<feature type="transmembrane region" description="Helical" evidence="5">
    <location>
        <begin position="171"/>
        <end position="194"/>
    </location>
</feature>
<feature type="transmembrane region" description="Helical" evidence="5">
    <location>
        <begin position="113"/>
        <end position="131"/>
    </location>
</feature>
<evidence type="ECO:0000256" key="2">
    <source>
        <dbReference type="ARBA" id="ARBA00022692"/>
    </source>
</evidence>
<dbReference type="PATRIC" id="fig|1121477.3.peg.2651"/>
<dbReference type="RefSeq" id="WP_046134758.1">
    <property type="nucleotide sequence ID" value="NZ_FQVC01000007.1"/>
</dbReference>
<dbReference type="Proteomes" id="UP000184533">
    <property type="component" value="Unassembled WGS sequence"/>
</dbReference>
<feature type="transmembrane region" description="Helical" evidence="5">
    <location>
        <begin position="12"/>
        <end position="38"/>
    </location>
</feature>
<dbReference type="PANTHER" id="PTHR43701:SF12">
    <property type="entry name" value="MEMBRANE TRANSPORTER PROTEIN YTNM-RELATED"/>
    <property type="match status" value="1"/>
</dbReference>
<evidence type="ECO:0000256" key="3">
    <source>
        <dbReference type="ARBA" id="ARBA00022989"/>
    </source>
</evidence>
<keyword evidence="3 5" id="KW-1133">Transmembrane helix</keyword>
<evidence type="ECO:0000256" key="1">
    <source>
        <dbReference type="ARBA" id="ARBA00004141"/>
    </source>
</evidence>
<comment type="similarity">
    <text evidence="5">Belongs to the 4-toluene sulfonate uptake permease (TSUP) (TC 2.A.102) family.</text>
</comment>